<dbReference type="SUPFAM" id="SSF53756">
    <property type="entry name" value="UDP-Glycosyltransferase/glycogen phosphorylase"/>
    <property type="match status" value="1"/>
</dbReference>
<dbReference type="InterPro" id="IPR028098">
    <property type="entry name" value="Glyco_trans_4-like_N"/>
</dbReference>
<evidence type="ECO:0000259" key="4">
    <source>
        <dbReference type="Pfam" id="PF13439"/>
    </source>
</evidence>
<keyword evidence="6" id="KW-1185">Reference proteome</keyword>
<evidence type="ECO:0000313" key="6">
    <source>
        <dbReference type="Proteomes" id="UP001501588"/>
    </source>
</evidence>
<evidence type="ECO:0000256" key="2">
    <source>
        <dbReference type="ARBA" id="ARBA00022679"/>
    </source>
</evidence>
<dbReference type="CDD" id="cd03801">
    <property type="entry name" value="GT4_PimA-like"/>
    <property type="match status" value="1"/>
</dbReference>
<keyword evidence="2" id="KW-0808">Transferase</keyword>
<evidence type="ECO:0000313" key="5">
    <source>
        <dbReference type="EMBL" id="GAA0604637.1"/>
    </source>
</evidence>
<dbReference type="Gene3D" id="3.40.50.2000">
    <property type="entry name" value="Glycogen Phosphorylase B"/>
    <property type="match status" value="2"/>
</dbReference>
<protein>
    <recommendedName>
        <fullName evidence="4">Glycosyltransferase subfamily 4-like N-terminal domain-containing protein</fullName>
    </recommendedName>
</protein>
<evidence type="ECO:0000256" key="3">
    <source>
        <dbReference type="SAM" id="MobiDB-lite"/>
    </source>
</evidence>
<feature type="region of interest" description="Disordered" evidence="3">
    <location>
        <begin position="175"/>
        <end position="196"/>
    </location>
</feature>
<accession>A0ABN1G696</accession>
<dbReference type="RefSeq" id="WP_343897963.1">
    <property type="nucleotide sequence ID" value="NZ_BAAAFZ010000095.1"/>
</dbReference>
<dbReference type="PANTHER" id="PTHR12526">
    <property type="entry name" value="GLYCOSYLTRANSFERASE"/>
    <property type="match status" value="1"/>
</dbReference>
<feature type="domain" description="Glycosyltransferase subfamily 4-like N-terminal" evidence="4">
    <location>
        <begin position="21"/>
        <end position="160"/>
    </location>
</feature>
<keyword evidence="1" id="KW-0328">Glycosyltransferase</keyword>
<dbReference type="PANTHER" id="PTHR12526:SF510">
    <property type="entry name" value="D-INOSITOL 3-PHOSPHATE GLYCOSYLTRANSFERASE"/>
    <property type="match status" value="1"/>
</dbReference>
<reference evidence="5 6" key="1">
    <citation type="journal article" date="2019" name="Int. J. Syst. Evol. Microbiol.">
        <title>The Global Catalogue of Microorganisms (GCM) 10K type strain sequencing project: providing services to taxonomists for standard genome sequencing and annotation.</title>
        <authorList>
            <consortium name="The Broad Institute Genomics Platform"/>
            <consortium name="The Broad Institute Genome Sequencing Center for Infectious Disease"/>
            <person name="Wu L."/>
            <person name="Ma J."/>
        </authorList>
    </citation>
    <scope>NUCLEOTIDE SEQUENCE [LARGE SCALE GENOMIC DNA]</scope>
    <source>
        <strain evidence="5 6">JCM 9933</strain>
    </source>
</reference>
<comment type="caution">
    <text evidence="5">The sequence shown here is derived from an EMBL/GenBank/DDBJ whole genome shotgun (WGS) entry which is preliminary data.</text>
</comment>
<dbReference type="EMBL" id="BAAAFZ010000095">
    <property type="protein sequence ID" value="GAA0604637.1"/>
    <property type="molecule type" value="Genomic_DNA"/>
</dbReference>
<sequence>MRIAYVAGTALPSRVASAVNILKMCRSFAAAGHEVTLYARGRQADAAAVFGAYGLDRRFDLVLRAPPGLRLAKNLLYPAEVAREVARRPAPDLLYGRHPYALAACAAVLGRGAPPLAYEAHAFPKRRVRRWAEAWLFRRPRFSLLVAISRALADDYGARFPELAGRGTLVAHDGADPVADAGPPPPAAPRPGRSGAPQLGYVGHLYPGKGMEMVAALAELLPECDLHAVGGTERDLAHWRGRSAGLANLHLHGFVPHAEVAGSLARFDLLLAPPAPRVSSAAGREIGRWMSPLKVFEYMAAGKPILASDIPALREILRDGDTALLLPPDQPGTWAAAARALLRDPERAAALGARARAALLSEYTWNVRAARILERLRSAAA</sequence>
<proteinExistence type="predicted"/>
<dbReference type="Proteomes" id="UP001501588">
    <property type="component" value="Unassembled WGS sequence"/>
</dbReference>
<dbReference type="Pfam" id="PF13692">
    <property type="entry name" value="Glyco_trans_1_4"/>
    <property type="match status" value="1"/>
</dbReference>
<dbReference type="Pfam" id="PF13439">
    <property type="entry name" value="Glyco_transf_4"/>
    <property type="match status" value="1"/>
</dbReference>
<organism evidence="5 6">
    <name type="scientific">Craurococcus roseus</name>
    <dbReference type="NCBI Taxonomy" id="77585"/>
    <lineage>
        <taxon>Bacteria</taxon>
        <taxon>Pseudomonadati</taxon>
        <taxon>Pseudomonadota</taxon>
        <taxon>Alphaproteobacteria</taxon>
        <taxon>Acetobacterales</taxon>
        <taxon>Acetobacteraceae</taxon>
        <taxon>Craurococcus</taxon>
    </lineage>
</organism>
<name>A0ABN1G696_9PROT</name>
<gene>
    <name evidence="5" type="ORF">GCM10009416_47840</name>
</gene>
<evidence type="ECO:0000256" key="1">
    <source>
        <dbReference type="ARBA" id="ARBA00022676"/>
    </source>
</evidence>